<sequence>MASTATNKLIVSIDFGTTFSGVVCGETALNPGPAGQQLPPVFREIQIWPNEHGSADGKRSKKVPTKLRYLDNPPGRSHGSVSDSSNFQWGFQIPEGTPEREILQWFKLDLDPSQRPLANAARHALSSGRQTGYDADEAVRQYLSALRDHLMYALGQQRLDDPSAIPAEFLVSVPAVWSDRAKNRTRDACQLALGGRRPDQSGGSSEGSDPPVRLVSEPEAAAVYSIYECQHHGLNVGDSFVVCDAGGGTVDLISYTITKLDPILEVEEAAPGSGALCGSVCLNWRFKQLITRRLGKHHLFTDEFVADAIDHFDEVKRNFGLDDIERTYLLPYLNPIRAGQPSFYEQSFVITSKDLQEIFEPSIVEIIQLVRKQIASTRKAIRAVFLVGGFGTSNYLRRRLRNAISPDVQVLRPHDAWLAVAYGTVMMGLALTGSRAGLVNVTGRRARKHYGIRINVPFSTGLHKRIKNDRFWCPVHAQWRVTVMDWFIERGSRVSENQPFRRAYSQHWEAAKGRSGLDGYYLSILADETEREAPLTKDDDVRKLCKLDAGFGKIPTRELPTRTGADGKLYYWLDFEIEIVFFSANTRYTLIFENNRHNTVTVEYV</sequence>
<proteinExistence type="predicted"/>
<dbReference type="CDD" id="cd10170">
    <property type="entry name" value="ASKHA_NBD_HSP70"/>
    <property type="match status" value="1"/>
</dbReference>
<dbReference type="EMBL" id="MU864946">
    <property type="protein sequence ID" value="KAK4464674.1"/>
    <property type="molecule type" value="Genomic_DNA"/>
</dbReference>
<dbReference type="Gene3D" id="3.30.420.40">
    <property type="match status" value="2"/>
</dbReference>
<keyword evidence="3" id="KW-1185">Reference proteome</keyword>
<dbReference type="SUPFAM" id="SSF53067">
    <property type="entry name" value="Actin-like ATPase domain"/>
    <property type="match status" value="2"/>
</dbReference>
<dbReference type="AlphaFoldDB" id="A0AAV9HUY8"/>
<dbReference type="PRINTS" id="PR00301">
    <property type="entry name" value="HEATSHOCK70"/>
</dbReference>
<accession>A0AAV9HUY8</accession>
<gene>
    <name evidence="2" type="ORF">QBC42DRAFT_284225</name>
</gene>
<reference evidence="2" key="1">
    <citation type="journal article" date="2023" name="Mol. Phylogenet. Evol.">
        <title>Genome-scale phylogeny and comparative genomics of the fungal order Sordariales.</title>
        <authorList>
            <person name="Hensen N."/>
            <person name="Bonometti L."/>
            <person name="Westerberg I."/>
            <person name="Brannstrom I.O."/>
            <person name="Guillou S."/>
            <person name="Cros-Aarteil S."/>
            <person name="Calhoun S."/>
            <person name="Haridas S."/>
            <person name="Kuo A."/>
            <person name="Mondo S."/>
            <person name="Pangilinan J."/>
            <person name="Riley R."/>
            <person name="LaButti K."/>
            <person name="Andreopoulos B."/>
            <person name="Lipzen A."/>
            <person name="Chen C."/>
            <person name="Yan M."/>
            <person name="Daum C."/>
            <person name="Ng V."/>
            <person name="Clum A."/>
            <person name="Steindorff A."/>
            <person name="Ohm R.A."/>
            <person name="Martin F."/>
            <person name="Silar P."/>
            <person name="Natvig D.O."/>
            <person name="Lalanne C."/>
            <person name="Gautier V."/>
            <person name="Ament-Velasquez S.L."/>
            <person name="Kruys A."/>
            <person name="Hutchinson M.I."/>
            <person name="Powell A.J."/>
            <person name="Barry K."/>
            <person name="Miller A.N."/>
            <person name="Grigoriev I.V."/>
            <person name="Debuchy R."/>
            <person name="Gladieux P."/>
            <person name="Hiltunen Thoren M."/>
            <person name="Johannesson H."/>
        </authorList>
    </citation>
    <scope>NUCLEOTIDE SEQUENCE</scope>
    <source>
        <strain evidence="2">PSN324</strain>
    </source>
</reference>
<dbReference type="PANTHER" id="PTHR14187">
    <property type="entry name" value="ALPHA KINASE/ELONGATION FACTOR 2 KINASE"/>
    <property type="match status" value="1"/>
</dbReference>
<protein>
    <submittedName>
        <fullName evidence="2">Actin-like ATPase domain-containing protein</fullName>
    </submittedName>
</protein>
<dbReference type="Gene3D" id="3.90.640.10">
    <property type="entry name" value="Actin, Chain A, domain 4"/>
    <property type="match status" value="1"/>
</dbReference>
<comment type="caution">
    <text evidence="2">The sequence shown here is derived from an EMBL/GenBank/DDBJ whole genome shotgun (WGS) entry which is preliminary data.</text>
</comment>
<evidence type="ECO:0000313" key="2">
    <source>
        <dbReference type="EMBL" id="KAK4464674.1"/>
    </source>
</evidence>
<organism evidence="2 3">
    <name type="scientific">Cladorrhinum samala</name>
    <dbReference type="NCBI Taxonomy" id="585594"/>
    <lineage>
        <taxon>Eukaryota</taxon>
        <taxon>Fungi</taxon>
        <taxon>Dikarya</taxon>
        <taxon>Ascomycota</taxon>
        <taxon>Pezizomycotina</taxon>
        <taxon>Sordariomycetes</taxon>
        <taxon>Sordariomycetidae</taxon>
        <taxon>Sordariales</taxon>
        <taxon>Podosporaceae</taxon>
        <taxon>Cladorrhinum</taxon>
    </lineage>
</organism>
<evidence type="ECO:0000313" key="3">
    <source>
        <dbReference type="Proteomes" id="UP001321749"/>
    </source>
</evidence>
<dbReference type="Proteomes" id="UP001321749">
    <property type="component" value="Unassembled WGS sequence"/>
</dbReference>
<feature type="region of interest" description="Disordered" evidence="1">
    <location>
        <begin position="192"/>
        <end position="213"/>
    </location>
</feature>
<reference evidence="2" key="2">
    <citation type="submission" date="2023-06" db="EMBL/GenBank/DDBJ databases">
        <authorList>
            <consortium name="Lawrence Berkeley National Laboratory"/>
            <person name="Mondo S.J."/>
            <person name="Hensen N."/>
            <person name="Bonometti L."/>
            <person name="Westerberg I."/>
            <person name="Brannstrom I.O."/>
            <person name="Guillou S."/>
            <person name="Cros-Aarteil S."/>
            <person name="Calhoun S."/>
            <person name="Haridas S."/>
            <person name="Kuo A."/>
            <person name="Pangilinan J."/>
            <person name="Riley R."/>
            <person name="Labutti K."/>
            <person name="Andreopoulos B."/>
            <person name="Lipzen A."/>
            <person name="Chen C."/>
            <person name="Yanf M."/>
            <person name="Daum C."/>
            <person name="Ng V."/>
            <person name="Clum A."/>
            <person name="Steindorff A."/>
            <person name="Ohm R."/>
            <person name="Martin F."/>
            <person name="Silar P."/>
            <person name="Natvig D."/>
            <person name="Lalanne C."/>
            <person name="Gautier V."/>
            <person name="Ament-Velasquez S.L."/>
            <person name="Kruys A."/>
            <person name="Hutchinson M.I."/>
            <person name="Powell A.J."/>
            <person name="Barry K."/>
            <person name="Miller A.N."/>
            <person name="Grigoriev I.V."/>
            <person name="Debuchy R."/>
            <person name="Gladieux P."/>
            <person name="Thoren M.H."/>
            <person name="Johannesson H."/>
        </authorList>
    </citation>
    <scope>NUCLEOTIDE SEQUENCE</scope>
    <source>
        <strain evidence="2">PSN324</strain>
    </source>
</reference>
<evidence type="ECO:0000256" key="1">
    <source>
        <dbReference type="SAM" id="MobiDB-lite"/>
    </source>
</evidence>
<name>A0AAV9HUY8_9PEZI</name>
<dbReference type="InterPro" id="IPR043129">
    <property type="entry name" value="ATPase_NBD"/>
</dbReference>
<dbReference type="PANTHER" id="PTHR14187:SF82">
    <property type="entry name" value="FAMILY CHAPERONE, PUTATIVE (AFU_ORTHOLOGUE AFUA_7G08575)-RELATED"/>
    <property type="match status" value="1"/>
</dbReference>